<evidence type="ECO:0000313" key="2">
    <source>
        <dbReference type="Proteomes" id="UP000287651"/>
    </source>
</evidence>
<gene>
    <name evidence="1" type="ORF">B296_00003058</name>
</gene>
<comment type="caution">
    <text evidence="1">The sequence shown here is derived from an EMBL/GenBank/DDBJ whole genome shotgun (WGS) entry which is preliminary data.</text>
</comment>
<proteinExistence type="predicted"/>
<accession>A0A427A1M4</accession>
<reference evidence="1 2" key="1">
    <citation type="journal article" date="2014" name="Agronomy (Basel)">
        <title>A Draft Genome Sequence for Ensete ventricosum, the Drought-Tolerant Tree Against Hunger.</title>
        <authorList>
            <person name="Harrison J."/>
            <person name="Moore K.A."/>
            <person name="Paszkiewicz K."/>
            <person name="Jones T."/>
            <person name="Grant M."/>
            <person name="Ambacheew D."/>
            <person name="Muzemil S."/>
            <person name="Studholme D.J."/>
        </authorList>
    </citation>
    <scope>NUCLEOTIDE SEQUENCE [LARGE SCALE GENOMIC DNA]</scope>
</reference>
<name>A0A427A1M4_ENSVE</name>
<evidence type="ECO:0000313" key="1">
    <source>
        <dbReference type="EMBL" id="RRT70157.1"/>
    </source>
</evidence>
<protein>
    <submittedName>
        <fullName evidence="1">Uncharacterized protein</fullName>
    </submittedName>
</protein>
<organism evidence="1 2">
    <name type="scientific">Ensete ventricosum</name>
    <name type="common">Abyssinian banana</name>
    <name type="synonym">Musa ensete</name>
    <dbReference type="NCBI Taxonomy" id="4639"/>
    <lineage>
        <taxon>Eukaryota</taxon>
        <taxon>Viridiplantae</taxon>
        <taxon>Streptophyta</taxon>
        <taxon>Embryophyta</taxon>
        <taxon>Tracheophyta</taxon>
        <taxon>Spermatophyta</taxon>
        <taxon>Magnoliopsida</taxon>
        <taxon>Liliopsida</taxon>
        <taxon>Zingiberales</taxon>
        <taxon>Musaceae</taxon>
        <taxon>Ensete</taxon>
    </lineage>
</organism>
<dbReference type="Proteomes" id="UP000287651">
    <property type="component" value="Unassembled WGS sequence"/>
</dbReference>
<dbReference type="AlphaFoldDB" id="A0A427A1M4"/>
<sequence>MSRVVAMLTGDIEVSEVKSRPGYLTDWHFNDLSSNFASCGPAEPIISGSENERFSTVSSTSMVHNVGSSASPTQPMLEVIGDGRISYQGGTCGNFLLDCQKVM</sequence>
<dbReference type="EMBL" id="AMZH03004111">
    <property type="protein sequence ID" value="RRT70157.1"/>
    <property type="molecule type" value="Genomic_DNA"/>
</dbReference>